<evidence type="ECO:0008006" key="5">
    <source>
        <dbReference type="Google" id="ProtNLM"/>
    </source>
</evidence>
<dbReference type="KEGG" id="pmuc:ING2E5A_0954"/>
<feature type="signal peptide" evidence="2">
    <location>
        <begin position="1"/>
        <end position="19"/>
    </location>
</feature>
<sequence length="366" mass="42197">MKRNLTLLCLSAFILTANAQDINDNLFDKRYIKTIMIKTANWQLHHPKHEPRDWTNGAFYAGLYAAWETTKADGIYQAMMDMGNSVGWTPYRRWYHADDIVISQMYLDMYRHEKRAEMIQPTLDTLKLYTSRPYPTQGKIDLIKYWWCDALFMAPPTLVKFGVETGDRSLLEINDTYFKECYDLLYNKEEHLFARDLNYVIGPDGTGRLEANGQKIFWSRGNGWVMGGLVRILQELPKNYPARPFYEGLFKEISSRIITLQQEDGLWRASLLDPASYPGGEVSGSGFFCYALAWGINNRLLDEKSYLPAVKKAWIALNRCVNEEGRVGWVQPIGADPRKNFDENSWEVYGTGAFLLAGSEVIKLNR</sequence>
<evidence type="ECO:0000256" key="1">
    <source>
        <dbReference type="ARBA" id="ARBA00022801"/>
    </source>
</evidence>
<dbReference type="InterPro" id="IPR008928">
    <property type="entry name" value="6-hairpin_glycosidase_sf"/>
</dbReference>
<evidence type="ECO:0000256" key="2">
    <source>
        <dbReference type="SAM" id="SignalP"/>
    </source>
</evidence>
<dbReference type="STRING" id="1642646.ING2E5A_0954"/>
<evidence type="ECO:0000313" key="4">
    <source>
        <dbReference type="Proteomes" id="UP000178485"/>
    </source>
</evidence>
<dbReference type="EMBL" id="LT608328">
    <property type="protein sequence ID" value="SCM56593.1"/>
    <property type="molecule type" value="Genomic_DNA"/>
</dbReference>
<keyword evidence="1" id="KW-0378">Hydrolase</keyword>
<dbReference type="AlphaFoldDB" id="A0A1G4G5M1"/>
<dbReference type="InterPro" id="IPR012341">
    <property type="entry name" value="6hp_glycosidase-like_sf"/>
</dbReference>
<evidence type="ECO:0000313" key="3">
    <source>
        <dbReference type="EMBL" id="SCM56593.1"/>
    </source>
</evidence>
<accession>A0A1G4G5M1</accession>
<dbReference type="PANTHER" id="PTHR33886">
    <property type="entry name" value="UNSATURATED RHAMNOGALACTURONAN HYDROLASE (EUROFUNG)"/>
    <property type="match status" value="1"/>
</dbReference>
<dbReference type="PANTHER" id="PTHR33886:SF8">
    <property type="entry name" value="UNSATURATED RHAMNOGALACTURONAN HYDROLASE (EUROFUNG)"/>
    <property type="match status" value="1"/>
</dbReference>
<keyword evidence="4" id="KW-1185">Reference proteome</keyword>
<dbReference type="RefSeq" id="WP_071136384.1">
    <property type="nucleotide sequence ID" value="NZ_DUQN01000072.1"/>
</dbReference>
<dbReference type="InterPro" id="IPR010905">
    <property type="entry name" value="Glyco_hydro_88"/>
</dbReference>
<dbReference type="Proteomes" id="UP000178485">
    <property type="component" value="Chromosome i"/>
</dbReference>
<feature type="chain" id="PRO_5009603819" description="Unsaturated rhamnogalacturonyl hydrolase" evidence="2">
    <location>
        <begin position="20"/>
        <end position="366"/>
    </location>
</feature>
<dbReference type="Pfam" id="PF07470">
    <property type="entry name" value="Glyco_hydro_88"/>
    <property type="match status" value="1"/>
</dbReference>
<dbReference type="Gene3D" id="1.50.10.10">
    <property type="match status" value="1"/>
</dbReference>
<dbReference type="SUPFAM" id="SSF48208">
    <property type="entry name" value="Six-hairpin glycosidases"/>
    <property type="match status" value="1"/>
</dbReference>
<dbReference type="InterPro" id="IPR052043">
    <property type="entry name" value="PolySaccharide_Degr_Enz"/>
</dbReference>
<protein>
    <recommendedName>
        <fullName evidence="5">Unsaturated rhamnogalacturonyl hydrolase</fullName>
    </recommendedName>
</protein>
<proteinExistence type="predicted"/>
<dbReference type="GO" id="GO:0016787">
    <property type="term" value="F:hydrolase activity"/>
    <property type="evidence" value="ECO:0007669"/>
    <property type="project" value="UniProtKB-KW"/>
</dbReference>
<gene>
    <name evidence="3" type="ORF">ING2E5A_0954</name>
</gene>
<name>A0A1G4G5M1_9BACT</name>
<organism evidence="3 4">
    <name type="scientific">Petrimonas mucosa</name>
    <dbReference type="NCBI Taxonomy" id="1642646"/>
    <lineage>
        <taxon>Bacteria</taxon>
        <taxon>Pseudomonadati</taxon>
        <taxon>Bacteroidota</taxon>
        <taxon>Bacteroidia</taxon>
        <taxon>Bacteroidales</taxon>
        <taxon>Dysgonomonadaceae</taxon>
        <taxon>Petrimonas</taxon>
    </lineage>
</organism>
<dbReference type="GO" id="GO:0005975">
    <property type="term" value="P:carbohydrate metabolic process"/>
    <property type="evidence" value="ECO:0007669"/>
    <property type="project" value="InterPro"/>
</dbReference>
<keyword evidence="2" id="KW-0732">Signal</keyword>
<reference evidence="3 4" key="1">
    <citation type="submission" date="2016-08" db="EMBL/GenBank/DDBJ databases">
        <authorList>
            <person name="Seilhamer J.J."/>
        </authorList>
    </citation>
    <scope>NUCLEOTIDE SEQUENCE [LARGE SCALE GENOMIC DNA]</scope>
    <source>
        <strain evidence="3">ING2-E5A</strain>
    </source>
</reference>